<evidence type="ECO:0000313" key="2">
    <source>
        <dbReference type="EMBL" id="PIM51563.1"/>
    </source>
</evidence>
<dbReference type="Proteomes" id="UP000231501">
    <property type="component" value="Unassembled WGS sequence"/>
</dbReference>
<feature type="domain" description="Regulator of ribonuclease activity B" evidence="1">
    <location>
        <begin position="18"/>
        <end position="113"/>
    </location>
</feature>
<organism evidence="2 3">
    <name type="scientific">Roseateles chitinivorans</name>
    <dbReference type="NCBI Taxonomy" id="2917965"/>
    <lineage>
        <taxon>Bacteria</taxon>
        <taxon>Pseudomonadati</taxon>
        <taxon>Pseudomonadota</taxon>
        <taxon>Betaproteobacteria</taxon>
        <taxon>Burkholderiales</taxon>
        <taxon>Sphaerotilaceae</taxon>
        <taxon>Roseateles</taxon>
    </lineage>
</organism>
<dbReference type="RefSeq" id="WP_099863179.1">
    <property type="nucleotide sequence ID" value="NZ_PEOG01000060.1"/>
</dbReference>
<dbReference type="Gene3D" id="3.30.70.970">
    <property type="entry name" value="RraB-like"/>
    <property type="match status" value="1"/>
</dbReference>
<gene>
    <name evidence="2" type="ORF">CS062_19180</name>
</gene>
<dbReference type="SUPFAM" id="SSF89946">
    <property type="entry name" value="Hypothetical protein VC0424"/>
    <property type="match status" value="1"/>
</dbReference>
<dbReference type="Pfam" id="PF06877">
    <property type="entry name" value="RraB"/>
    <property type="match status" value="1"/>
</dbReference>
<protein>
    <recommendedName>
        <fullName evidence="1">Regulator of ribonuclease activity B domain-containing protein</fullName>
    </recommendedName>
</protein>
<dbReference type="AlphaFoldDB" id="A0A2G9C563"/>
<evidence type="ECO:0000313" key="3">
    <source>
        <dbReference type="Proteomes" id="UP000231501"/>
    </source>
</evidence>
<name>A0A2G9C563_9BURK</name>
<dbReference type="InterPro" id="IPR009671">
    <property type="entry name" value="RraB_dom"/>
</dbReference>
<dbReference type="InterPro" id="IPR036701">
    <property type="entry name" value="RraB-like_sf"/>
</dbReference>
<comment type="caution">
    <text evidence="2">The sequence shown here is derived from an EMBL/GenBank/DDBJ whole genome shotgun (WGS) entry which is preliminary data.</text>
</comment>
<dbReference type="EMBL" id="PEOG01000060">
    <property type="protein sequence ID" value="PIM51563.1"/>
    <property type="molecule type" value="Genomic_DNA"/>
</dbReference>
<keyword evidence="3" id="KW-1185">Reference proteome</keyword>
<sequence length="118" mass="12697">MPTPPELLDRLANNDDPDAKVLAQMVELGADLSLPHVPEFAFDAADEAAAMSIAHALAELDFDVRIFGPEVDAPTWQVVAARRMIPDLDALMALSAQFEALAQTHGVVYDGWGAEIVD</sequence>
<reference evidence="2 3" key="1">
    <citation type="submission" date="2017-11" db="EMBL/GenBank/DDBJ databases">
        <title>Draft genome sequence of Mitsuaria sp. HWN-4.</title>
        <authorList>
            <person name="Gundlapally S.R."/>
        </authorList>
    </citation>
    <scope>NUCLEOTIDE SEQUENCE [LARGE SCALE GENOMIC DNA]</scope>
    <source>
        <strain evidence="2 3">HWN-4</strain>
    </source>
</reference>
<accession>A0A2G9C563</accession>
<evidence type="ECO:0000259" key="1">
    <source>
        <dbReference type="Pfam" id="PF06877"/>
    </source>
</evidence>
<dbReference type="OrthoDB" id="9154253at2"/>
<proteinExistence type="predicted"/>